<proteinExistence type="predicted"/>
<gene>
    <name evidence="2" type="ORF">I7I51_09100</name>
</gene>
<protein>
    <submittedName>
        <fullName evidence="2">Uncharacterized protein</fullName>
    </submittedName>
</protein>
<feature type="compositionally biased region" description="Basic and acidic residues" evidence="1">
    <location>
        <begin position="192"/>
        <end position="203"/>
    </location>
</feature>
<organism evidence="2 3">
    <name type="scientific">Ajellomyces capsulatus</name>
    <name type="common">Darling's disease fungus</name>
    <name type="synonym">Histoplasma capsulatum</name>
    <dbReference type="NCBI Taxonomy" id="5037"/>
    <lineage>
        <taxon>Eukaryota</taxon>
        <taxon>Fungi</taxon>
        <taxon>Dikarya</taxon>
        <taxon>Ascomycota</taxon>
        <taxon>Pezizomycotina</taxon>
        <taxon>Eurotiomycetes</taxon>
        <taxon>Eurotiomycetidae</taxon>
        <taxon>Onygenales</taxon>
        <taxon>Ajellomycetaceae</taxon>
        <taxon>Histoplasma</taxon>
    </lineage>
</organism>
<sequence length="422" mass="48589">MNGTSSASSTFEWACARLLETIRPPYRLSNQSIDTVRLEDYESLHAEFMKVFEEEEDRRLHLGCNRSPFQLHPILRQGWERGTFWCALPHLRVQTAFVLDLYDYIQPKLSKTHVDEKSFWLITMRYWMFDTNDFLERKLEEKERRLVAGGFYHRTCRDLVQANVEIDMKKRVPAKLDDVQLPQKQASNFSPYHRDDTQNHEESTPTLSNSTNIVGPRKVCEVSELDIQRSKLIFSGDTSKLLSQEVLSGSGYLLWLRMLRFGVAAFPGNCLPSRYTVKDNFTKRQNCLDFGHRAEISIEYSVDNDLTSSLLQSLVLVSRDKVYRTKLELSPSLPGCAPTQLGEFSRTLQVSAMSGHGADNRTGLLDTKSGRKPRRDGQCVRLDVKDVSSNRLPPHFYPPKAAESREIQDRRRSEFGPTAREK</sequence>
<feature type="region of interest" description="Disordered" evidence="1">
    <location>
        <begin position="187"/>
        <end position="210"/>
    </location>
</feature>
<evidence type="ECO:0000256" key="1">
    <source>
        <dbReference type="SAM" id="MobiDB-lite"/>
    </source>
</evidence>
<feature type="region of interest" description="Disordered" evidence="1">
    <location>
        <begin position="353"/>
        <end position="422"/>
    </location>
</feature>
<dbReference type="VEuPathDB" id="FungiDB:I7I51_09100"/>
<evidence type="ECO:0000313" key="3">
    <source>
        <dbReference type="Proteomes" id="UP000663671"/>
    </source>
</evidence>
<feature type="compositionally biased region" description="Basic and acidic residues" evidence="1">
    <location>
        <begin position="402"/>
        <end position="422"/>
    </location>
</feature>
<accession>A0A8A1M4U4</accession>
<feature type="compositionally biased region" description="Basic and acidic residues" evidence="1">
    <location>
        <begin position="375"/>
        <end position="388"/>
    </location>
</feature>
<dbReference type="AlphaFoldDB" id="A0A8A1M4U4"/>
<evidence type="ECO:0000313" key="2">
    <source>
        <dbReference type="EMBL" id="QSS59664.1"/>
    </source>
</evidence>
<dbReference type="Proteomes" id="UP000663671">
    <property type="component" value="Chromosome 2"/>
</dbReference>
<dbReference type="OrthoDB" id="3645574at2759"/>
<reference evidence="2" key="1">
    <citation type="submission" date="2021-01" db="EMBL/GenBank/DDBJ databases">
        <title>Chromosome-level genome assembly of a human fungal pathogen reveals clustering of transcriptionally co-regulated genes.</title>
        <authorList>
            <person name="Voorhies M."/>
            <person name="Cohen S."/>
            <person name="Shea T.P."/>
            <person name="Petrus S."/>
            <person name="Munoz J.F."/>
            <person name="Poplawski S."/>
            <person name="Goldman W.E."/>
            <person name="Michael T."/>
            <person name="Cuomo C.A."/>
            <person name="Sil A."/>
            <person name="Beyhan S."/>
        </authorList>
    </citation>
    <scope>NUCLEOTIDE SEQUENCE</scope>
    <source>
        <strain evidence="2">WU24</strain>
    </source>
</reference>
<dbReference type="EMBL" id="CP069109">
    <property type="protein sequence ID" value="QSS59664.1"/>
    <property type="molecule type" value="Genomic_DNA"/>
</dbReference>
<name>A0A8A1M4U4_AJECA</name>